<protein>
    <submittedName>
        <fullName evidence="2">Uncharacterized protein</fullName>
    </submittedName>
</protein>
<evidence type="ECO:0000256" key="1">
    <source>
        <dbReference type="SAM" id="MobiDB-lite"/>
    </source>
</evidence>
<keyword evidence="3" id="KW-1185">Reference proteome</keyword>
<gene>
    <name evidence="2" type="ORF">BU26DRAFT_42352</name>
</gene>
<dbReference type="OrthoDB" id="3788377at2759"/>
<dbReference type="Proteomes" id="UP000800094">
    <property type="component" value="Unassembled WGS sequence"/>
</dbReference>
<name>A0A6A6J630_9PLEO</name>
<dbReference type="EMBL" id="ML987189">
    <property type="protein sequence ID" value="KAF2257350.1"/>
    <property type="molecule type" value="Genomic_DNA"/>
</dbReference>
<dbReference type="AlphaFoldDB" id="A0A6A6J630"/>
<organism evidence="2 3">
    <name type="scientific">Trematosphaeria pertusa</name>
    <dbReference type="NCBI Taxonomy" id="390896"/>
    <lineage>
        <taxon>Eukaryota</taxon>
        <taxon>Fungi</taxon>
        <taxon>Dikarya</taxon>
        <taxon>Ascomycota</taxon>
        <taxon>Pezizomycotina</taxon>
        <taxon>Dothideomycetes</taxon>
        <taxon>Pleosporomycetidae</taxon>
        <taxon>Pleosporales</taxon>
        <taxon>Massarineae</taxon>
        <taxon>Trematosphaeriaceae</taxon>
        <taxon>Trematosphaeria</taxon>
    </lineage>
</organism>
<reference evidence="2" key="1">
    <citation type="journal article" date="2020" name="Stud. Mycol.">
        <title>101 Dothideomycetes genomes: a test case for predicting lifestyles and emergence of pathogens.</title>
        <authorList>
            <person name="Haridas S."/>
            <person name="Albert R."/>
            <person name="Binder M."/>
            <person name="Bloem J."/>
            <person name="Labutti K."/>
            <person name="Salamov A."/>
            <person name="Andreopoulos B."/>
            <person name="Baker S."/>
            <person name="Barry K."/>
            <person name="Bills G."/>
            <person name="Bluhm B."/>
            <person name="Cannon C."/>
            <person name="Castanera R."/>
            <person name="Culley D."/>
            <person name="Daum C."/>
            <person name="Ezra D."/>
            <person name="Gonzalez J."/>
            <person name="Henrissat B."/>
            <person name="Kuo A."/>
            <person name="Liang C."/>
            <person name="Lipzen A."/>
            <person name="Lutzoni F."/>
            <person name="Magnuson J."/>
            <person name="Mondo S."/>
            <person name="Nolan M."/>
            <person name="Ohm R."/>
            <person name="Pangilinan J."/>
            <person name="Park H.-J."/>
            <person name="Ramirez L."/>
            <person name="Alfaro M."/>
            <person name="Sun H."/>
            <person name="Tritt A."/>
            <person name="Yoshinaga Y."/>
            <person name="Zwiers L.-H."/>
            <person name="Turgeon B."/>
            <person name="Goodwin S."/>
            <person name="Spatafora J."/>
            <person name="Crous P."/>
            <person name="Grigoriev I."/>
        </authorList>
    </citation>
    <scope>NUCLEOTIDE SEQUENCE</scope>
    <source>
        <strain evidence="2">CBS 122368</strain>
    </source>
</reference>
<feature type="region of interest" description="Disordered" evidence="1">
    <location>
        <begin position="40"/>
        <end position="100"/>
    </location>
</feature>
<accession>A0A6A6J630</accession>
<sequence length="181" mass="20004">MSSSRPTMQATAYVASPRMTPLYRQIDYYDGKVLRISESRRRSHVTSSQPPLPAGQIYSPVSHGDAVLSSPISTSPGIRHGASSSERDLGSRRHVTSESRKAKAIIIQNPIPRKVVDVEENPRLRTESPNMPTPPATPRIERLPTPDLSDLDETPFCDCCIEAHVVKYCASCGEELSRPKH</sequence>
<proteinExistence type="predicted"/>
<dbReference type="RefSeq" id="XP_033692354.1">
    <property type="nucleotide sequence ID" value="XM_033823515.1"/>
</dbReference>
<evidence type="ECO:0000313" key="3">
    <source>
        <dbReference type="Proteomes" id="UP000800094"/>
    </source>
</evidence>
<dbReference type="GeneID" id="54576845"/>
<feature type="compositionally biased region" description="Basic and acidic residues" evidence="1">
    <location>
        <begin position="85"/>
        <end position="100"/>
    </location>
</feature>
<evidence type="ECO:0000313" key="2">
    <source>
        <dbReference type="EMBL" id="KAF2257350.1"/>
    </source>
</evidence>